<reference evidence="2 3" key="1">
    <citation type="journal article" date="2023" name="Plants (Basel)">
        <title>Bridging the Gap: Combining Genomics and Transcriptomics Approaches to Understand Stylosanthes scabra, an Orphan Legume from the Brazilian Caatinga.</title>
        <authorList>
            <person name="Ferreira-Neto J.R.C."/>
            <person name="da Silva M.D."/>
            <person name="Binneck E."/>
            <person name="de Melo N.F."/>
            <person name="da Silva R.H."/>
            <person name="de Melo A.L.T.M."/>
            <person name="Pandolfi V."/>
            <person name="Bustamante F.O."/>
            <person name="Brasileiro-Vidal A.C."/>
            <person name="Benko-Iseppon A.M."/>
        </authorList>
    </citation>
    <scope>NUCLEOTIDE SEQUENCE [LARGE SCALE GENOMIC DNA]</scope>
    <source>
        <tissue evidence="2">Leaves</tissue>
    </source>
</reference>
<name>A0ABU6WU35_9FABA</name>
<evidence type="ECO:0000313" key="3">
    <source>
        <dbReference type="Proteomes" id="UP001341840"/>
    </source>
</evidence>
<dbReference type="EMBL" id="JASCZI010183444">
    <property type="protein sequence ID" value="MED6189397.1"/>
    <property type="molecule type" value="Genomic_DNA"/>
</dbReference>
<dbReference type="Proteomes" id="UP001341840">
    <property type="component" value="Unassembled WGS sequence"/>
</dbReference>
<gene>
    <name evidence="2" type="ORF">PIB30_095640</name>
</gene>
<comment type="caution">
    <text evidence="2">The sequence shown here is derived from an EMBL/GenBank/DDBJ whole genome shotgun (WGS) entry which is preliminary data.</text>
</comment>
<feature type="compositionally biased region" description="Pro residues" evidence="1">
    <location>
        <begin position="71"/>
        <end position="87"/>
    </location>
</feature>
<accession>A0ABU6WU35</accession>
<evidence type="ECO:0000313" key="2">
    <source>
        <dbReference type="EMBL" id="MED6189397.1"/>
    </source>
</evidence>
<protein>
    <submittedName>
        <fullName evidence="2">Uncharacterized protein</fullName>
    </submittedName>
</protein>
<feature type="region of interest" description="Disordered" evidence="1">
    <location>
        <begin position="1"/>
        <end position="87"/>
    </location>
</feature>
<sequence length="154" mass="16472">MQHMSNSDPNHRNRPSSPDTKPLPPSSWAEKTGFRPKLCGETNATDSGQLALPPSPPQPAPANTDLEAARPRPPANGVPPPTDTVPPAVPVPVPVPVPLPPNNVGLVSLGNCYGSGWPRSLIADYGVPLNNFISFAFTASRRYTTLSRFYRILS</sequence>
<keyword evidence="3" id="KW-1185">Reference proteome</keyword>
<organism evidence="2 3">
    <name type="scientific">Stylosanthes scabra</name>
    <dbReference type="NCBI Taxonomy" id="79078"/>
    <lineage>
        <taxon>Eukaryota</taxon>
        <taxon>Viridiplantae</taxon>
        <taxon>Streptophyta</taxon>
        <taxon>Embryophyta</taxon>
        <taxon>Tracheophyta</taxon>
        <taxon>Spermatophyta</taxon>
        <taxon>Magnoliopsida</taxon>
        <taxon>eudicotyledons</taxon>
        <taxon>Gunneridae</taxon>
        <taxon>Pentapetalae</taxon>
        <taxon>rosids</taxon>
        <taxon>fabids</taxon>
        <taxon>Fabales</taxon>
        <taxon>Fabaceae</taxon>
        <taxon>Papilionoideae</taxon>
        <taxon>50 kb inversion clade</taxon>
        <taxon>dalbergioids sensu lato</taxon>
        <taxon>Dalbergieae</taxon>
        <taxon>Pterocarpus clade</taxon>
        <taxon>Stylosanthes</taxon>
    </lineage>
</organism>
<evidence type="ECO:0000256" key="1">
    <source>
        <dbReference type="SAM" id="MobiDB-lite"/>
    </source>
</evidence>
<proteinExistence type="predicted"/>